<evidence type="ECO:0000259" key="5">
    <source>
        <dbReference type="PROSITE" id="PS50104"/>
    </source>
</evidence>
<dbReference type="PRINTS" id="PR00364">
    <property type="entry name" value="DISEASERSIST"/>
</dbReference>
<keyword evidence="1" id="KW-0433">Leucine-rich repeat</keyword>
<organism evidence="6 7">
    <name type="scientific">Corchorus olitorius</name>
    <dbReference type="NCBI Taxonomy" id="93759"/>
    <lineage>
        <taxon>Eukaryota</taxon>
        <taxon>Viridiplantae</taxon>
        <taxon>Streptophyta</taxon>
        <taxon>Embryophyta</taxon>
        <taxon>Tracheophyta</taxon>
        <taxon>Spermatophyta</taxon>
        <taxon>Magnoliopsida</taxon>
        <taxon>eudicotyledons</taxon>
        <taxon>Gunneridae</taxon>
        <taxon>Pentapetalae</taxon>
        <taxon>rosids</taxon>
        <taxon>malvids</taxon>
        <taxon>Malvales</taxon>
        <taxon>Malvaceae</taxon>
        <taxon>Grewioideae</taxon>
        <taxon>Apeibeae</taxon>
        <taxon>Corchorus</taxon>
    </lineage>
</organism>
<evidence type="ECO:0000256" key="3">
    <source>
        <dbReference type="ARBA" id="ARBA00022821"/>
    </source>
</evidence>
<dbReference type="PANTHER" id="PTHR11017">
    <property type="entry name" value="LEUCINE-RICH REPEAT-CONTAINING PROTEIN"/>
    <property type="match status" value="1"/>
</dbReference>
<dbReference type="InterPro" id="IPR002182">
    <property type="entry name" value="NB-ARC"/>
</dbReference>
<dbReference type="OrthoDB" id="1081807at2759"/>
<evidence type="ECO:0000256" key="2">
    <source>
        <dbReference type="ARBA" id="ARBA00022737"/>
    </source>
</evidence>
<dbReference type="InterPro" id="IPR058192">
    <property type="entry name" value="WHD_ROQ1-like"/>
</dbReference>
<dbReference type="InterPro" id="IPR042197">
    <property type="entry name" value="Apaf_helical"/>
</dbReference>
<reference evidence="7" key="1">
    <citation type="submission" date="2013-09" db="EMBL/GenBank/DDBJ databases">
        <title>Corchorus olitorius genome sequencing.</title>
        <authorList>
            <person name="Alam M."/>
            <person name="Haque M.S."/>
            <person name="Islam M.S."/>
            <person name="Emdad E.M."/>
            <person name="Islam M.M."/>
            <person name="Ahmed B."/>
            <person name="Halim A."/>
            <person name="Hossen Q.M.M."/>
            <person name="Hossain M.Z."/>
            <person name="Ahmed R."/>
            <person name="Khan M.M."/>
            <person name="Islam R."/>
            <person name="Rashid M.M."/>
            <person name="Khan S.A."/>
            <person name="Rahman M.S."/>
            <person name="Alam M."/>
            <person name="Yahiya A.S."/>
            <person name="Khan M.S."/>
            <person name="Azam M.S."/>
            <person name="Haque T."/>
            <person name="Lashkar M.Z.H."/>
            <person name="Akhand A.I."/>
            <person name="Morshed G."/>
            <person name="Roy S."/>
            <person name="Uddin K.S."/>
            <person name="Rabeya T."/>
            <person name="Hossain A.S."/>
            <person name="Chowdhury A."/>
            <person name="Snigdha A.R."/>
            <person name="Mortoza M.S."/>
            <person name="Matin S.A."/>
            <person name="Hoque S.M.E."/>
            <person name="Islam M.K."/>
            <person name="Roy D.K."/>
            <person name="Haider R."/>
            <person name="Moosa M.M."/>
            <person name="Elias S.M."/>
            <person name="Hasan A.M."/>
            <person name="Jahan S."/>
            <person name="Shafiuddin M."/>
            <person name="Mahmood N."/>
            <person name="Shommy N.S."/>
        </authorList>
    </citation>
    <scope>NUCLEOTIDE SEQUENCE [LARGE SCALE GENOMIC DNA]</scope>
    <source>
        <strain evidence="7">cv. O-4</strain>
    </source>
</reference>
<sequence>MASSSSSSHQPCRYQVFLSFRGEDTRHNFTSHLLEALKSRGVNVFFDEEKLEKGDELSPALLNAIVASKMSIPIFSKDYASSKSCLIELSQIMECKRDQKQIVLPIFYHVNPSDVRHQSGSFEQSFNQHLINKPNEVGKWKAAFTQAGQLKGWHIDGGIFDRSEPKYIEDIVEVVIKGLSSKSTNFSEDLVGIDDKIEKILLLIDQEDIRVIGICGMGGIGKTTLAEAVYFEVVSGSRSRFDAHCFLQDVREKSLESYGMQSLQNELLSKLLKGDFHIETRFIGSGLTQDRLRNVRAFVVFDDVDNLDQIKRLGVQHYGSGSKIIVVSRDRQVLRNIGADEVYEMEKLDKDESLQLFCKFAFKQDNPTVELQDLSMKFVGYSGGNPLALKVLGAALYGKDRDVWESAWDKLEEYPERKIMNVLRISFDGLDRLEKDIFLDFACLGFSGLQEDYVTNSLKCCYKGALFGLESLLDKCLIDIVDNFNIQMHDLLQELGRDIVRQESENPGRRSRLCVPEDVCNVLQNNKRE</sequence>
<keyword evidence="2" id="KW-0677">Repeat</keyword>
<dbReference type="Pfam" id="PF01582">
    <property type="entry name" value="TIR"/>
    <property type="match status" value="1"/>
</dbReference>
<dbReference type="SMART" id="SM00255">
    <property type="entry name" value="TIR"/>
    <property type="match status" value="1"/>
</dbReference>
<dbReference type="SUPFAM" id="SSF46785">
    <property type="entry name" value="Winged helix' DNA-binding domain"/>
    <property type="match status" value="1"/>
</dbReference>
<evidence type="ECO:0000313" key="6">
    <source>
        <dbReference type="EMBL" id="OMP03094.1"/>
    </source>
</evidence>
<protein>
    <recommendedName>
        <fullName evidence="5">TIR domain-containing protein</fullName>
    </recommendedName>
</protein>
<evidence type="ECO:0000256" key="1">
    <source>
        <dbReference type="ARBA" id="ARBA00022614"/>
    </source>
</evidence>
<dbReference type="PROSITE" id="PS50104">
    <property type="entry name" value="TIR"/>
    <property type="match status" value="1"/>
</dbReference>
<dbReference type="Gene3D" id="3.40.50.10140">
    <property type="entry name" value="Toll/interleukin-1 receptor homology (TIR) domain"/>
    <property type="match status" value="1"/>
</dbReference>
<keyword evidence="3" id="KW-0611">Plant defense</keyword>
<dbReference type="EMBL" id="AWUE01014565">
    <property type="protein sequence ID" value="OMP03094.1"/>
    <property type="molecule type" value="Genomic_DNA"/>
</dbReference>
<dbReference type="InterPro" id="IPR027417">
    <property type="entry name" value="P-loop_NTPase"/>
</dbReference>
<dbReference type="Proteomes" id="UP000187203">
    <property type="component" value="Unassembled WGS sequence"/>
</dbReference>
<dbReference type="InterPro" id="IPR035897">
    <property type="entry name" value="Toll_tir_struct_dom_sf"/>
</dbReference>
<dbReference type="FunFam" id="3.40.50.10140:FF:000007">
    <property type="entry name" value="Disease resistance protein (TIR-NBS-LRR class)"/>
    <property type="match status" value="1"/>
</dbReference>
<gene>
    <name evidence="6" type="ORF">COLO4_10635</name>
</gene>
<dbReference type="SUPFAM" id="SSF52200">
    <property type="entry name" value="Toll/Interleukin receptor TIR domain"/>
    <property type="match status" value="1"/>
</dbReference>
<evidence type="ECO:0000313" key="7">
    <source>
        <dbReference type="Proteomes" id="UP000187203"/>
    </source>
</evidence>
<keyword evidence="7" id="KW-1185">Reference proteome</keyword>
<feature type="domain" description="TIR" evidence="5">
    <location>
        <begin position="12"/>
        <end position="179"/>
    </location>
</feature>
<dbReference type="GO" id="GO:0007165">
    <property type="term" value="P:signal transduction"/>
    <property type="evidence" value="ECO:0007669"/>
    <property type="project" value="InterPro"/>
</dbReference>
<dbReference type="InterPro" id="IPR036390">
    <property type="entry name" value="WH_DNA-bd_sf"/>
</dbReference>
<keyword evidence="4" id="KW-0520">NAD</keyword>
<name>A0A1R3K7Q0_9ROSI</name>
<evidence type="ECO:0000256" key="4">
    <source>
        <dbReference type="ARBA" id="ARBA00023027"/>
    </source>
</evidence>
<dbReference type="SUPFAM" id="SSF52540">
    <property type="entry name" value="P-loop containing nucleoside triphosphate hydrolases"/>
    <property type="match status" value="1"/>
</dbReference>
<accession>A0A1R3K7Q0</accession>
<dbReference type="Pfam" id="PF23282">
    <property type="entry name" value="WHD_ROQ1"/>
    <property type="match status" value="1"/>
</dbReference>
<comment type="caution">
    <text evidence="6">The sequence shown here is derived from an EMBL/GenBank/DDBJ whole genome shotgun (WGS) entry which is preliminary data.</text>
</comment>
<dbReference type="InterPro" id="IPR044974">
    <property type="entry name" value="Disease_R_plants"/>
</dbReference>
<dbReference type="InterPro" id="IPR000157">
    <property type="entry name" value="TIR_dom"/>
</dbReference>
<dbReference type="PANTHER" id="PTHR11017:SF479">
    <property type="entry name" value="DISEASE RESISTANCE PROTEIN (TIR-NBS-LRR CLASS) FAMILY"/>
    <property type="match status" value="1"/>
</dbReference>
<dbReference type="GO" id="GO:0043531">
    <property type="term" value="F:ADP binding"/>
    <property type="evidence" value="ECO:0007669"/>
    <property type="project" value="InterPro"/>
</dbReference>
<dbReference type="AlphaFoldDB" id="A0A1R3K7Q0"/>
<dbReference type="GO" id="GO:0006952">
    <property type="term" value="P:defense response"/>
    <property type="evidence" value="ECO:0007669"/>
    <property type="project" value="UniProtKB-KW"/>
</dbReference>
<dbReference type="Pfam" id="PF00931">
    <property type="entry name" value="NB-ARC"/>
    <property type="match status" value="1"/>
</dbReference>
<dbReference type="Gene3D" id="3.40.50.300">
    <property type="entry name" value="P-loop containing nucleotide triphosphate hydrolases"/>
    <property type="match status" value="1"/>
</dbReference>
<proteinExistence type="predicted"/>
<dbReference type="Gene3D" id="1.10.8.430">
    <property type="entry name" value="Helical domain of apoptotic protease-activating factors"/>
    <property type="match status" value="1"/>
</dbReference>